<keyword evidence="3 9" id="KW-1133">Transmembrane helix</keyword>
<dbReference type="PANTHER" id="PTHR10519">
    <property type="entry name" value="GABA-B RECEPTOR"/>
    <property type="match status" value="1"/>
</dbReference>
<accession>A0AA36NKS1</accession>
<evidence type="ECO:0000256" key="1">
    <source>
        <dbReference type="ARBA" id="ARBA00004370"/>
    </source>
</evidence>
<gene>
    <name evidence="12" type="ORF">EVOR1521_LOCUS29662</name>
</gene>
<evidence type="ECO:0000313" key="12">
    <source>
        <dbReference type="EMBL" id="CAJ1408156.1"/>
    </source>
</evidence>
<evidence type="ECO:0000256" key="3">
    <source>
        <dbReference type="ARBA" id="ARBA00022989"/>
    </source>
</evidence>
<feature type="chain" id="PRO_5041339622" description="Receptor ligand binding region domain-containing protein" evidence="10">
    <location>
        <begin position="16"/>
        <end position="1801"/>
    </location>
</feature>
<dbReference type="GO" id="GO:0004965">
    <property type="term" value="F:G protein-coupled GABA receptor activity"/>
    <property type="evidence" value="ECO:0007669"/>
    <property type="project" value="InterPro"/>
</dbReference>
<keyword evidence="2 9" id="KW-0812">Transmembrane</keyword>
<dbReference type="Pfam" id="PF01094">
    <property type="entry name" value="ANF_receptor"/>
    <property type="match status" value="1"/>
</dbReference>
<feature type="signal peptide" evidence="10">
    <location>
        <begin position="1"/>
        <end position="15"/>
    </location>
</feature>
<dbReference type="GO" id="GO:0007214">
    <property type="term" value="P:gamma-aminobutyric acid signaling pathway"/>
    <property type="evidence" value="ECO:0007669"/>
    <property type="project" value="TreeGrafter"/>
</dbReference>
<proteinExistence type="predicted"/>
<evidence type="ECO:0000313" key="13">
    <source>
        <dbReference type="Proteomes" id="UP001178507"/>
    </source>
</evidence>
<comment type="subcellular location">
    <subcellularLocation>
        <location evidence="1">Membrane</location>
    </subcellularLocation>
</comment>
<evidence type="ECO:0000256" key="2">
    <source>
        <dbReference type="ARBA" id="ARBA00022692"/>
    </source>
</evidence>
<dbReference type="InterPro" id="IPR002455">
    <property type="entry name" value="GPCR3_GABA-B"/>
</dbReference>
<reference evidence="12" key="1">
    <citation type="submission" date="2023-08" db="EMBL/GenBank/DDBJ databases">
        <authorList>
            <person name="Chen Y."/>
            <person name="Shah S."/>
            <person name="Dougan E. K."/>
            <person name="Thang M."/>
            <person name="Chan C."/>
        </authorList>
    </citation>
    <scope>NUCLEOTIDE SEQUENCE</scope>
</reference>
<feature type="domain" description="Receptor ligand binding region" evidence="11">
    <location>
        <begin position="1169"/>
        <end position="1390"/>
    </location>
</feature>
<keyword evidence="13" id="KW-1185">Reference proteome</keyword>
<evidence type="ECO:0000256" key="5">
    <source>
        <dbReference type="ARBA" id="ARBA00023136"/>
    </source>
</evidence>
<evidence type="ECO:0000259" key="11">
    <source>
        <dbReference type="Pfam" id="PF01094"/>
    </source>
</evidence>
<evidence type="ECO:0000256" key="10">
    <source>
        <dbReference type="SAM" id="SignalP"/>
    </source>
</evidence>
<dbReference type="EMBL" id="CAUJNA010003705">
    <property type="protein sequence ID" value="CAJ1408156.1"/>
    <property type="molecule type" value="Genomic_DNA"/>
</dbReference>
<keyword evidence="5 9" id="KW-0472">Membrane</keyword>
<dbReference type="InterPro" id="IPR028082">
    <property type="entry name" value="Peripla_BP_I"/>
</dbReference>
<dbReference type="Gene3D" id="3.40.50.2300">
    <property type="match status" value="1"/>
</dbReference>
<dbReference type="GO" id="GO:0038039">
    <property type="term" value="C:G protein-coupled receptor heterodimeric complex"/>
    <property type="evidence" value="ECO:0007669"/>
    <property type="project" value="TreeGrafter"/>
</dbReference>
<keyword evidence="7" id="KW-0325">Glycoprotein</keyword>
<feature type="transmembrane region" description="Helical" evidence="9">
    <location>
        <begin position="1758"/>
        <end position="1781"/>
    </location>
</feature>
<protein>
    <recommendedName>
        <fullName evidence="11">Receptor ligand binding region domain-containing protein</fullName>
    </recommendedName>
</protein>
<dbReference type="SUPFAM" id="SSF53822">
    <property type="entry name" value="Periplasmic binding protein-like I"/>
    <property type="match status" value="1"/>
</dbReference>
<keyword evidence="10" id="KW-0732">Signal</keyword>
<dbReference type="Proteomes" id="UP001178507">
    <property type="component" value="Unassembled WGS sequence"/>
</dbReference>
<evidence type="ECO:0000256" key="4">
    <source>
        <dbReference type="ARBA" id="ARBA00023040"/>
    </source>
</evidence>
<keyword evidence="8" id="KW-0807">Transducer</keyword>
<organism evidence="12 13">
    <name type="scientific">Effrenium voratum</name>
    <dbReference type="NCBI Taxonomy" id="2562239"/>
    <lineage>
        <taxon>Eukaryota</taxon>
        <taxon>Sar</taxon>
        <taxon>Alveolata</taxon>
        <taxon>Dinophyceae</taxon>
        <taxon>Suessiales</taxon>
        <taxon>Symbiodiniaceae</taxon>
        <taxon>Effrenium</taxon>
    </lineage>
</organism>
<comment type="caution">
    <text evidence="12">The sequence shown here is derived from an EMBL/GenBank/DDBJ whole genome shotgun (WGS) entry which is preliminary data.</text>
</comment>
<dbReference type="PANTHER" id="PTHR10519:SF20">
    <property type="entry name" value="G-PROTEIN COUPLED RECEPTOR 156-RELATED"/>
    <property type="match status" value="1"/>
</dbReference>
<evidence type="ECO:0000256" key="9">
    <source>
        <dbReference type="SAM" id="Phobius"/>
    </source>
</evidence>
<keyword evidence="6" id="KW-0675">Receptor</keyword>
<evidence type="ECO:0000256" key="6">
    <source>
        <dbReference type="ARBA" id="ARBA00023170"/>
    </source>
</evidence>
<name>A0AA36NKS1_9DINO</name>
<dbReference type="InterPro" id="IPR001828">
    <property type="entry name" value="ANF_lig-bd_rcpt"/>
</dbReference>
<keyword evidence="4" id="KW-0297">G-protein coupled receptor</keyword>
<sequence>MPLKLLSLFALGVWAEPGLKARRLSNWQAVEEFHRLQHIATKEIQLVAAGLGTAERRQAAEDAASARLAEVGDANLDQLWSSLRTSQGLVALSTNHLQLTAAITALQKEAPKVSQKNILLQKRSLLQEDLVQVLFQSLGVEKDFYKEQNSELKRLWHLKDNSLLWGIELVSLPELSSVCSLHQQLHVGEYWSKLSRATEAAHVDATALYLADQVDKYLQSVISSLEGTSCDVHEPPDVWRRGVEELSNFRRYTQKSAFVLLELVWAFTSGDDPDVIKGFELSLSNTVRESTRSLQQCLKGSPQEMIPPPPTQELVNSLTLLLHEWEALEEMLSLKVQYQDFSVDKIADFLTKISTDIEHLENEIGEGYLVSVDLDNLKQPYMATRQVTFLYELAVQAMWLSLGDTAVNRTDRFEHVVHNWEDSHTALLQGGVAAASTLPLPATTNFCSLSAMATAHQDFDSFRETFIQLYSAKDTLNLLKDSAVNEASNPSLAEAFAAFKDAWTSFRTTDELRSHDLLIAYHHANPSAFGSKHNLDYAEGPEDYHQVHKVYHKLYRSILQERNYDDIFFLDLEGNCIYSVYKEVDFSTNFAQNGAGLWKDSGLGAAFTAALQAPSQIHVVDWQAYGPSNGELASFIATGIFRGDELLGVFCIRLPPASQPVSLAETEKKMSIAKASMTEAADTYLLTGPTCTKSVPESAWELALQRLTRLSYLTLRLQTEFTLDEYYSQLWLDKAAAGNAAQKASLARTADSQVAQALLAFKNAFQAYRPTDEERLLSLQIKYILTNDNPPGEKAKLDYAEGNEAYHAVHKMYHPTYRALLQSEHYYDIFFFDPDGNCIYSVSKEPDFATNFAAQGSGEWKDSGLGDAYRAALQNPTSVNYIDWRPYGPSDGAPASFLSIAVHSSAGDLIGVLATQLPPNLLPRNSSLLLETGIAEVKELLWKFRYGSLSEGIHTPATQPIADALPSEGMWQEFAAALQAGDGSLVRQRGDALVAQIARLEPLLVAGAATYAPAVSGAKISLAGEQLALLQRLTGEAVNAASSDSVAIVTADIATFEANLQVLTSGSASRRLATQTISATDSVKGLSLLSKAEEAWTSFKAQMEDFLSLTPNEQRLKEVIDLSDNAIAAMGNVHEYFSTATRTTTLMPVEVLTPVPFTGIWAAGRTFLVAVKLAEALINEDQVILPGYELKHDIFDDQCDGGKGSDIVVSKKVAKDSYVGVAGMGCNSVCEQVSTLAVSLKLPFLSFDCSAERFSDEAAFPFLARLGTKTSGFAQAMQGLKDLHGWSDVFLVSGDASVYQEEANRYKASLQGMGLRVTYLSALESAWQEIHNLMATIKEATKAKHRILLVLGTETFFRKLICASLTAQLQQGIVWISAGTWRQQWWQRSDMSTSFQRQWLTEAAHSLQLKAAFRDFTTAWKNFRPLVNDTRSTLISLYATDQKDALVHVEGPEAYHEAHVQWHPLYRSLLFEKEYYDIFFFNLDGDLIYSTFKESDFGTNFALNGTGPWKDSGLGEAFRAALASPDAVSYVDWKPYGPSANADAAFFSIGVRDVKEELVGVYAIQLPPSFEKSVEELHPQCSLEAISAAYEGAINVAGLGKAAEADMEKPLDCFKGHSPRSLLTLLDRHLARGFPEGDAATQVEDPYNDVKAQAVDGACALALTVQHILQQGYTMYQVQHPDAALFGKITDYLHTKLDFQGVSGRVTFQGNDRLNPLVVQQVQQGSLVEVGLIDGDLQLTDQLTDAAWVPEAPAKVEYMWVVQVGVLVTVILCPCIAGIWLGRRILKRAGQSTPANPVNQQ</sequence>
<evidence type="ECO:0000256" key="8">
    <source>
        <dbReference type="ARBA" id="ARBA00023224"/>
    </source>
</evidence>
<evidence type="ECO:0000256" key="7">
    <source>
        <dbReference type="ARBA" id="ARBA00023180"/>
    </source>
</evidence>